<feature type="compositionally biased region" description="Pro residues" evidence="6">
    <location>
        <begin position="664"/>
        <end position="677"/>
    </location>
</feature>
<dbReference type="PANTHER" id="PTHR43547">
    <property type="entry name" value="TWO-COMPONENT HISTIDINE KINASE"/>
    <property type="match status" value="1"/>
</dbReference>
<feature type="region of interest" description="Disordered" evidence="6">
    <location>
        <begin position="303"/>
        <end position="332"/>
    </location>
</feature>
<feature type="compositionally biased region" description="Basic and acidic residues" evidence="6">
    <location>
        <begin position="1"/>
        <end position="12"/>
    </location>
</feature>
<comment type="caution">
    <text evidence="8">The sequence shown here is derived from an EMBL/GenBank/DDBJ whole genome shotgun (WGS) entry which is preliminary data.</text>
</comment>
<dbReference type="CDD" id="cd00075">
    <property type="entry name" value="HATPase"/>
    <property type="match status" value="1"/>
</dbReference>
<dbReference type="InterPro" id="IPR005467">
    <property type="entry name" value="His_kinase_dom"/>
</dbReference>
<dbReference type="Pfam" id="PF02518">
    <property type="entry name" value="HATPase_c"/>
    <property type="match status" value="1"/>
</dbReference>
<dbReference type="PROSITE" id="PS50109">
    <property type="entry name" value="HIS_KIN"/>
    <property type="match status" value="1"/>
</dbReference>
<dbReference type="InterPro" id="IPR036890">
    <property type="entry name" value="HATPase_C_sf"/>
</dbReference>
<dbReference type="SMART" id="SM00388">
    <property type="entry name" value="HisKA"/>
    <property type="match status" value="1"/>
</dbReference>
<keyword evidence="4" id="KW-0808">Transferase</keyword>
<dbReference type="InterPro" id="IPR036097">
    <property type="entry name" value="HisK_dim/P_sf"/>
</dbReference>
<dbReference type="InterPro" id="IPR004358">
    <property type="entry name" value="Sig_transdc_His_kin-like_C"/>
</dbReference>
<dbReference type="PANTHER" id="PTHR43547:SF2">
    <property type="entry name" value="HYBRID SIGNAL TRANSDUCTION HISTIDINE KINASE C"/>
    <property type="match status" value="1"/>
</dbReference>
<dbReference type="eggNOG" id="COG2205">
    <property type="taxonomic scope" value="Bacteria"/>
</dbReference>
<proteinExistence type="predicted"/>
<feature type="region of interest" description="Disordered" evidence="6">
    <location>
        <begin position="1"/>
        <end position="26"/>
    </location>
</feature>
<evidence type="ECO:0000256" key="2">
    <source>
        <dbReference type="ARBA" id="ARBA00012438"/>
    </source>
</evidence>
<dbReference type="InterPro" id="IPR003594">
    <property type="entry name" value="HATPase_dom"/>
</dbReference>
<evidence type="ECO:0000313" key="8">
    <source>
        <dbReference type="EMBL" id="EYF06158.1"/>
    </source>
</evidence>
<dbReference type="STRING" id="1192034.CAP_2348"/>
<dbReference type="Gene3D" id="3.30.450.40">
    <property type="match status" value="2"/>
</dbReference>
<sequence length="695" mass="73703">MNFRSDPKRGNDADESNSTSMTGARQAKVLADADADALNDPAQRVLKLQSVATALASATTVEEVAAVLVEAAMVALGATGGALGLLSNMGQEVALINGQGLDPTVGALWARSPLDAPFPLTLVSRHGEPLWASSSETHPHLSRTLKLAGVAAMACVPLRCRAGVVGALAVFFDRAREFSAGDRAFLGSLERAGRRALERASSHDAESAGRKTAEDAAARLRRLQRVTAALSRAPGFTEVAAVAAREALEGLGAVATVALLMPAEKETPRVVGEAGEAAEIEGVRDAMLLRYLPEVLKTHMPWWPRAEPGTRGAGQRSGARLKDRSPSSRRTRGGTFACVPFLVEGQPVGALGVRMPHPDGFGEEEQTFLLTLAELCGHAVERAKLFEEASAHRARAEAAVREAALASRAKDQFFSMISHELRSPLTVVLGWAQMLQAGVVKPEHVPRAIEMIDRNARLQARLVDDLLDTSRVLSGKLGLEKEPMPLCVVVERAVAELSPGAAAKHLTLEGPTEVGTPAMILADPKRMEQVVANLIGNALKFTPEGGTISVTVGRRGSMAFLEVADTGQGIEEELLPHIFEPFRQGVGNDSRRHGGLGLGLAIVRHLVEAHEGTIHAESAGRGHGTKMVVEIPLLSAQASETPGPDPALPRRETEEEPAKERPNPGDPGPELPEPRVPVDPADDPRLPVEEVPRGV</sequence>
<name>A0A017TA59_9BACT</name>
<evidence type="ECO:0000256" key="1">
    <source>
        <dbReference type="ARBA" id="ARBA00000085"/>
    </source>
</evidence>
<reference evidence="8 9" key="1">
    <citation type="submission" date="2013-05" db="EMBL/GenBank/DDBJ databases">
        <title>Genome assembly of Chondromyces apiculatus DSM 436.</title>
        <authorList>
            <person name="Sharma G."/>
            <person name="Khatri I."/>
            <person name="Kaur C."/>
            <person name="Mayilraj S."/>
            <person name="Subramanian S."/>
        </authorList>
    </citation>
    <scope>NUCLEOTIDE SEQUENCE [LARGE SCALE GENOMIC DNA]</scope>
    <source>
        <strain evidence="8 9">DSM 436</strain>
    </source>
</reference>
<organism evidence="8 9">
    <name type="scientific">Chondromyces apiculatus DSM 436</name>
    <dbReference type="NCBI Taxonomy" id="1192034"/>
    <lineage>
        <taxon>Bacteria</taxon>
        <taxon>Pseudomonadati</taxon>
        <taxon>Myxococcota</taxon>
        <taxon>Polyangia</taxon>
        <taxon>Polyangiales</taxon>
        <taxon>Polyangiaceae</taxon>
        <taxon>Chondromyces</taxon>
    </lineage>
</organism>
<dbReference type="EMBL" id="ASRX01000018">
    <property type="protein sequence ID" value="EYF06158.1"/>
    <property type="molecule type" value="Genomic_DNA"/>
</dbReference>
<dbReference type="SMART" id="SM00387">
    <property type="entry name" value="HATPase_c"/>
    <property type="match status" value="1"/>
</dbReference>
<evidence type="ECO:0000256" key="4">
    <source>
        <dbReference type="ARBA" id="ARBA00022679"/>
    </source>
</evidence>
<feature type="domain" description="Histidine kinase" evidence="7">
    <location>
        <begin position="416"/>
        <end position="635"/>
    </location>
</feature>
<dbReference type="EC" id="2.7.13.3" evidence="2"/>
<evidence type="ECO:0000256" key="3">
    <source>
        <dbReference type="ARBA" id="ARBA00022553"/>
    </source>
</evidence>
<keyword evidence="9" id="KW-1185">Reference proteome</keyword>
<protein>
    <recommendedName>
        <fullName evidence="2">histidine kinase</fullName>
        <ecNumber evidence="2">2.7.13.3</ecNumber>
    </recommendedName>
</protein>
<dbReference type="Gene3D" id="1.10.287.130">
    <property type="match status" value="1"/>
</dbReference>
<feature type="region of interest" description="Disordered" evidence="6">
    <location>
        <begin position="635"/>
        <end position="695"/>
    </location>
</feature>
<dbReference type="Pfam" id="PF00512">
    <property type="entry name" value="HisKA"/>
    <property type="match status" value="1"/>
</dbReference>
<feature type="compositionally biased region" description="Basic and acidic residues" evidence="6">
    <location>
        <begin position="648"/>
        <end position="663"/>
    </location>
</feature>
<dbReference type="PRINTS" id="PR00344">
    <property type="entry name" value="BCTRLSENSOR"/>
</dbReference>
<dbReference type="SUPFAM" id="SSF55874">
    <property type="entry name" value="ATPase domain of HSP90 chaperone/DNA topoisomerase II/histidine kinase"/>
    <property type="match status" value="1"/>
</dbReference>
<comment type="catalytic activity">
    <reaction evidence="1">
        <text>ATP + protein L-histidine = ADP + protein N-phospho-L-histidine.</text>
        <dbReference type="EC" id="2.7.13.3"/>
    </reaction>
</comment>
<dbReference type="GO" id="GO:0000155">
    <property type="term" value="F:phosphorelay sensor kinase activity"/>
    <property type="evidence" value="ECO:0007669"/>
    <property type="project" value="InterPro"/>
</dbReference>
<evidence type="ECO:0000256" key="6">
    <source>
        <dbReference type="SAM" id="MobiDB-lite"/>
    </source>
</evidence>
<dbReference type="OrthoDB" id="5470630at2"/>
<dbReference type="InterPro" id="IPR003661">
    <property type="entry name" value="HisK_dim/P_dom"/>
</dbReference>
<dbReference type="Proteomes" id="UP000019678">
    <property type="component" value="Unassembled WGS sequence"/>
</dbReference>
<evidence type="ECO:0000256" key="5">
    <source>
        <dbReference type="ARBA" id="ARBA00022777"/>
    </source>
</evidence>
<evidence type="ECO:0000259" key="7">
    <source>
        <dbReference type="PROSITE" id="PS50109"/>
    </source>
</evidence>
<dbReference type="FunFam" id="3.30.565.10:FF:000006">
    <property type="entry name" value="Sensor histidine kinase WalK"/>
    <property type="match status" value="1"/>
</dbReference>
<dbReference type="Gene3D" id="3.30.565.10">
    <property type="entry name" value="Histidine kinase-like ATPase, C-terminal domain"/>
    <property type="match status" value="1"/>
</dbReference>
<gene>
    <name evidence="8" type="ORF">CAP_2348</name>
</gene>
<evidence type="ECO:0000313" key="9">
    <source>
        <dbReference type="Proteomes" id="UP000019678"/>
    </source>
</evidence>
<dbReference type="SMART" id="SM00065">
    <property type="entry name" value="GAF"/>
    <property type="match status" value="2"/>
</dbReference>
<keyword evidence="3" id="KW-0597">Phosphoprotein</keyword>
<dbReference type="AlphaFoldDB" id="A0A017TA59"/>
<dbReference type="SUPFAM" id="SSF55781">
    <property type="entry name" value="GAF domain-like"/>
    <property type="match status" value="2"/>
</dbReference>
<feature type="compositionally biased region" description="Basic and acidic residues" evidence="6">
    <location>
        <begin position="682"/>
        <end position="695"/>
    </location>
</feature>
<dbReference type="Pfam" id="PF13185">
    <property type="entry name" value="GAF_2"/>
    <property type="match status" value="2"/>
</dbReference>
<dbReference type="InterPro" id="IPR029016">
    <property type="entry name" value="GAF-like_dom_sf"/>
</dbReference>
<accession>A0A017TA59</accession>
<dbReference type="InterPro" id="IPR003018">
    <property type="entry name" value="GAF"/>
</dbReference>
<keyword evidence="5" id="KW-0418">Kinase</keyword>
<dbReference type="CDD" id="cd00082">
    <property type="entry name" value="HisKA"/>
    <property type="match status" value="1"/>
</dbReference>
<dbReference type="SUPFAM" id="SSF47384">
    <property type="entry name" value="Homodimeric domain of signal transducing histidine kinase"/>
    <property type="match status" value="1"/>
</dbReference>